<dbReference type="Pfam" id="PF04679">
    <property type="entry name" value="DNA_ligase_A_C"/>
    <property type="match status" value="1"/>
</dbReference>
<evidence type="ECO:0000313" key="3">
    <source>
        <dbReference type="EMBL" id="BAT60488.1"/>
    </source>
</evidence>
<dbReference type="GO" id="GO:0003910">
    <property type="term" value="F:DNA ligase (ATP) activity"/>
    <property type="evidence" value="ECO:0007669"/>
    <property type="project" value="UniProtKB-EC"/>
</dbReference>
<evidence type="ECO:0000313" key="4">
    <source>
        <dbReference type="Proteomes" id="UP000236884"/>
    </source>
</evidence>
<dbReference type="OrthoDB" id="9802472at2"/>
<dbReference type="SUPFAM" id="SSF56091">
    <property type="entry name" value="DNA ligase/mRNA capping enzyme, catalytic domain"/>
    <property type="match status" value="1"/>
</dbReference>
<sequence length="226" mass="25602">MPASVAILDGEKIVPNYAGGDFTALHSGKRLSDVQYRIFDILWRDGVDLRDLPLMKRKDALSQVSKFSTPSPLQYVEWIEDTGSTRVRECMRSRSRRHHLQTHRRAVQIRRQTDWVKVKCSKRAEYTIVGYVPSTRGRGVEALRLARKNGRKLEYVGKVSTGFSAKSGAEVRAKLEPLMRNAAALTKSIDKPGTVWVEPRYSARVEYLEEVEGGLRHASFKGLADE</sequence>
<proteinExistence type="predicted"/>
<organism evidence="3 4">
    <name type="scientific">Variibacter gotjawalensis</name>
    <dbReference type="NCBI Taxonomy" id="1333996"/>
    <lineage>
        <taxon>Bacteria</taxon>
        <taxon>Pseudomonadati</taxon>
        <taxon>Pseudomonadota</taxon>
        <taxon>Alphaproteobacteria</taxon>
        <taxon>Hyphomicrobiales</taxon>
        <taxon>Nitrobacteraceae</taxon>
        <taxon>Variibacter</taxon>
    </lineage>
</organism>
<keyword evidence="3" id="KW-0436">Ligase</keyword>
<dbReference type="EC" id="6.5.1.1" evidence="1"/>
<name>A0A0S3PX27_9BRAD</name>
<keyword evidence="4" id="KW-1185">Reference proteome</keyword>
<gene>
    <name evidence="3" type="ORF">GJW-30_1_03032</name>
</gene>
<dbReference type="AlphaFoldDB" id="A0A0S3PX27"/>
<dbReference type="Gene3D" id="2.40.50.140">
    <property type="entry name" value="Nucleic acid-binding proteins"/>
    <property type="match status" value="1"/>
</dbReference>
<dbReference type="Gene3D" id="3.30.470.30">
    <property type="entry name" value="DNA ligase/mRNA capping enzyme"/>
    <property type="match status" value="1"/>
</dbReference>
<accession>A0A0S3PX27</accession>
<evidence type="ECO:0000256" key="1">
    <source>
        <dbReference type="ARBA" id="ARBA00012727"/>
    </source>
</evidence>
<dbReference type="EMBL" id="AP014946">
    <property type="protein sequence ID" value="BAT60488.1"/>
    <property type="molecule type" value="Genomic_DNA"/>
</dbReference>
<dbReference type="KEGG" id="vgo:GJW-30_1_03032"/>
<dbReference type="GO" id="GO:0006310">
    <property type="term" value="P:DNA recombination"/>
    <property type="evidence" value="ECO:0007669"/>
    <property type="project" value="InterPro"/>
</dbReference>
<dbReference type="Proteomes" id="UP000236884">
    <property type="component" value="Chromosome"/>
</dbReference>
<dbReference type="Gene3D" id="3.30.1490.70">
    <property type="match status" value="1"/>
</dbReference>
<dbReference type="RefSeq" id="WP_096356731.1">
    <property type="nucleotide sequence ID" value="NZ_AP014946.1"/>
</dbReference>
<reference evidence="3 4" key="1">
    <citation type="submission" date="2015-08" db="EMBL/GenBank/DDBJ databases">
        <title>Investigation of the bacterial diversity of lava forest soil.</title>
        <authorList>
            <person name="Lee J.S."/>
        </authorList>
    </citation>
    <scope>NUCLEOTIDE SEQUENCE [LARGE SCALE GENOMIC DNA]</scope>
    <source>
        <strain evidence="3 4">GJW-30</strain>
    </source>
</reference>
<dbReference type="InterPro" id="IPR012309">
    <property type="entry name" value="DNA_ligase_ATP-dep_C"/>
</dbReference>
<dbReference type="GO" id="GO:0006281">
    <property type="term" value="P:DNA repair"/>
    <property type="evidence" value="ECO:0007669"/>
    <property type="project" value="InterPro"/>
</dbReference>
<dbReference type="SUPFAM" id="SSF50249">
    <property type="entry name" value="Nucleic acid-binding proteins"/>
    <property type="match status" value="1"/>
</dbReference>
<evidence type="ECO:0000259" key="2">
    <source>
        <dbReference type="Pfam" id="PF04679"/>
    </source>
</evidence>
<feature type="domain" description="DNA ligase ATP-dependent C-terminal" evidence="2">
    <location>
        <begin position="136"/>
        <end position="223"/>
    </location>
</feature>
<dbReference type="InterPro" id="IPR012340">
    <property type="entry name" value="NA-bd_OB-fold"/>
</dbReference>
<protein>
    <recommendedName>
        <fullName evidence="1">DNA ligase (ATP)</fullName>
        <ecNumber evidence="1">6.5.1.1</ecNumber>
    </recommendedName>
</protein>
<dbReference type="CDD" id="cd07971">
    <property type="entry name" value="OBF_DNA_ligase_LigD"/>
    <property type="match status" value="1"/>
</dbReference>